<protein>
    <submittedName>
        <fullName evidence="1">Glycoside hydrolase family 78 protein</fullName>
    </submittedName>
</protein>
<dbReference type="OrthoDB" id="10036721at2759"/>
<name>A0A0C9U5F4_SPHS4</name>
<dbReference type="HOGENOM" id="CLU_2151874_0_0_1"/>
<evidence type="ECO:0000313" key="2">
    <source>
        <dbReference type="Proteomes" id="UP000054279"/>
    </source>
</evidence>
<feature type="non-terminal residue" evidence="1">
    <location>
        <position position="112"/>
    </location>
</feature>
<organism evidence="1 2">
    <name type="scientific">Sphaerobolus stellatus (strain SS14)</name>
    <dbReference type="NCBI Taxonomy" id="990650"/>
    <lineage>
        <taxon>Eukaryota</taxon>
        <taxon>Fungi</taxon>
        <taxon>Dikarya</taxon>
        <taxon>Basidiomycota</taxon>
        <taxon>Agaricomycotina</taxon>
        <taxon>Agaricomycetes</taxon>
        <taxon>Phallomycetidae</taxon>
        <taxon>Geastrales</taxon>
        <taxon>Sphaerobolaceae</taxon>
        <taxon>Sphaerobolus</taxon>
    </lineage>
</organism>
<dbReference type="InterPro" id="IPR012341">
    <property type="entry name" value="6hp_glycosidase-like_sf"/>
</dbReference>
<evidence type="ECO:0000313" key="1">
    <source>
        <dbReference type="EMBL" id="KIJ38223.1"/>
    </source>
</evidence>
<reference evidence="1 2" key="1">
    <citation type="submission" date="2014-06" db="EMBL/GenBank/DDBJ databases">
        <title>Evolutionary Origins and Diversification of the Mycorrhizal Mutualists.</title>
        <authorList>
            <consortium name="DOE Joint Genome Institute"/>
            <consortium name="Mycorrhizal Genomics Consortium"/>
            <person name="Kohler A."/>
            <person name="Kuo A."/>
            <person name="Nagy L.G."/>
            <person name="Floudas D."/>
            <person name="Copeland A."/>
            <person name="Barry K.W."/>
            <person name="Cichocki N."/>
            <person name="Veneault-Fourrey C."/>
            <person name="LaButti K."/>
            <person name="Lindquist E.A."/>
            <person name="Lipzen A."/>
            <person name="Lundell T."/>
            <person name="Morin E."/>
            <person name="Murat C."/>
            <person name="Riley R."/>
            <person name="Ohm R."/>
            <person name="Sun H."/>
            <person name="Tunlid A."/>
            <person name="Henrissat B."/>
            <person name="Grigoriev I.V."/>
            <person name="Hibbett D.S."/>
            <person name="Martin F."/>
        </authorList>
    </citation>
    <scope>NUCLEOTIDE SEQUENCE [LARGE SCALE GENOMIC DNA]</scope>
    <source>
        <strain evidence="1 2">SS14</strain>
    </source>
</reference>
<gene>
    <name evidence="1" type="ORF">M422DRAFT_96875</name>
</gene>
<dbReference type="Proteomes" id="UP000054279">
    <property type="component" value="Unassembled WGS sequence"/>
</dbReference>
<dbReference type="AlphaFoldDB" id="A0A0C9U5F4"/>
<keyword evidence="2" id="KW-1185">Reference proteome</keyword>
<keyword evidence="1" id="KW-0378">Hydrolase</keyword>
<dbReference type="GO" id="GO:0016787">
    <property type="term" value="F:hydrolase activity"/>
    <property type="evidence" value="ECO:0007669"/>
    <property type="project" value="UniProtKB-KW"/>
</dbReference>
<proteinExistence type="predicted"/>
<accession>A0A0C9U5F4</accession>
<dbReference type="Gene3D" id="1.50.10.10">
    <property type="match status" value="1"/>
</dbReference>
<dbReference type="GO" id="GO:0005975">
    <property type="term" value="P:carbohydrate metabolic process"/>
    <property type="evidence" value="ECO:0007669"/>
    <property type="project" value="InterPro"/>
</dbReference>
<dbReference type="EMBL" id="KN837162">
    <property type="protein sequence ID" value="KIJ38223.1"/>
    <property type="molecule type" value="Genomic_DNA"/>
</dbReference>
<sequence length="112" mass="11530">AYTAQTNTVPIHTGHQVDLFVPSASGWLNNATLGSAGPIIVDGAQCDRAVWSGDMSIAVPTQIVSTFDLITPKNALGTISAAINSKTGALPESGPPLSQLCSDTYHSHTLIG</sequence>
<feature type="non-terminal residue" evidence="1">
    <location>
        <position position="1"/>
    </location>
</feature>